<dbReference type="SUPFAM" id="SSF46689">
    <property type="entry name" value="Homeodomain-like"/>
    <property type="match status" value="1"/>
</dbReference>
<dbReference type="OrthoDB" id="10258692at2759"/>
<dbReference type="Gene3D" id="1.10.10.60">
    <property type="entry name" value="Homeodomain-like"/>
    <property type="match status" value="1"/>
</dbReference>
<reference evidence="1 2" key="1">
    <citation type="journal article" date="2010" name="Nature">
        <title>Genome sequencing and analysis of the model grass Brachypodium distachyon.</title>
        <authorList>
            <consortium name="International Brachypodium Initiative"/>
        </authorList>
    </citation>
    <scope>NUCLEOTIDE SEQUENCE [LARGE SCALE GENOMIC DNA]</scope>
    <source>
        <strain evidence="1 2">Bd21</strain>
    </source>
</reference>
<keyword evidence="3" id="KW-1185">Reference proteome</keyword>
<evidence type="ECO:0000313" key="3">
    <source>
        <dbReference type="Proteomes" id="UP000008810"/>
    </source>
</evidence>
<gene>
    <name evidence="1" type="ORF">BRADI_4g27285v3</name>
</gene>
<evidence type="ECO:0000313" key="2">
    <source>
        <dbReference type="EnsemblPlants" id="PNT64301"/>
    </source>
</evidence>
<dbReference type="AlphaFoldDB" id="A0A2K2CQJ8"/>
<protein>
    <recommendedName>
        <fullName evidence="4">SANT domain-containing protein</fullName>
    </recommendedName>
</protein>
<dbReference type="FunCoup" id="A0A2K2CQJ8">
    <property type="interactions" value="5"/>
</dbReference>
<dbReference type="Gramene" id="PNT64301">
    <property type="protein sequence ID" value="PNT64301"/>
    <property type="gene ID" value="BRADI_4g27285v3"/>
</dbReference>
<name>A0A2K2CQJ8_BRADI</name>
<reference evidence="2" key="3">
    <citation type="submission" date="2018-08" db="UniProtKB">
        <authorList>
            <consortium name="EnsemblPlants"/>
        </authorList>
    </citation>
    <scope>IDENTIFICATION</scope>
    <source>
        <strain evidence="2">cv. Bd21</strain>
    </source>
</reference>
<dbReference type="InParanoid" id="A0A2K2CQJ8"/>
<dbReference type="EnsemblPlants" id="PNT64301">
    <property type="protein sequence ID" value="PNT64301"/>
    <property type="gene ID" value="BRADI_4g27285v3"/>
</dbReference>
<accession>A0A2K2CQJ8</accession>
<evidence type="ECO:0008006" key="4">
    <source>
        <dbReference type="Google" id="ProtNLM"/>
    </source>
</evidence>
<organism evidence="1">
    <name type="scientific">Brachypodium distachyon</name>
    <name type="common">Purple false brome</name>
    <name type="synonym">Trachynia distachya</name>
    <dbReference type="NCBI Taxonomy" id="15368"/>
    <lineage>
        <taxon>Eukaryota</taxon>
        <taxon>Viridiplantae</taxon>
        <taxon>Streptophyta</taxon>
        <taxon>Embryophyta</taxon>
        <taxon>Tracheophyta</taxon>
        <taxon>Spermatophyta</taxon>
        <taxon>Magnoliopsida</taxon>
        <taxon>Liliopsida</taxon>
        <taxon>Poales</taxon>
        <taxon>Poaceae</taxon>
        <taxon>BOP clade</taxon>
        <taxon>Pooideae</taxon>
        <taxon>Stipodae</taxon>
        <taxon>Brachypodieae</taxon>
        <taxon>Brachypodium</taxon>
    </lineage>
</organism>
<dbReference type="EMBL" id="CM000883">
    <property type="protein sequence ID" value="PNT64301.1"/>
    <property type="molecule type" value="Genomic_DNA"/>
</dbReference>
<proteinExistence type="predicted"/>
<dbReference type="Proteomes" id="UP000008810">
    <property type="component" value="Chromosome 4"/>
</dbReference>
<dbReference type="InterPro" id="IPR009057">
    <property type="entry name" value="Homeodomain-like_sf"/>
</dbReference>
<reference evidence="1" key="2">
    <citation type="submission" date="2017-06" db="EMBL/GenBank/DDBJ databases">
        <title>WGS assembly of Brachypodium distachyon.</title>
        <authorList>
            <consortium name="The International Brachypodium Initiative"/>
            <person name="Lucas S."/>
            <person name="Harmon-Smith M."/>
            <person name="Lail K."/>
            <person name="Tice H."/>
            <person name="Grimwood J."/>
            <person name="Bruce D."/>
            <person name="Barry K."/>
            <person name="Shu S."/>
            <person name="Lindquist E."/>
            <person name="Wang M."/>
            <person name="Pitluck S."/>
            <person name="Vogel J.P."/>
            <person name="Garvin D.F."/>
            <person name="Mockler T.C."/>
            <person name="Schmutz J."/>
            <person name="Rokhsar D."/>
            <person name="Bevan M.W."/>
        </authorList>
    </citation>
    <scope>NUCLEOTIDE SEQUENCE</scope>
    <source>
        <strain evidence="1">Bd21</strain>
    </source>
</reference>
<evidence type="ECO:0000313" key="1">
    <source>
        <dbReference type="EMBL" id="PNT64301.1"/>
    </source>
</evidence>
<sequence>MVKRRSSLLIRKKCQRKHAVKLLCTTARPPQERWSIRESANFKIAFDRFGQDWPRVAQFVSTKTTLQISVYAEKYFLKQRLTFQVK</sequence>